<dbReference type="OrthoDB" id="6431089at2759"/>
<dbReference type="InterPro" id="IPR036875">
    <property type="entry name" value="Znf_CCHC_sf"/>
</dbReference>
<keyword evidence="4" id="KW-1185">Reference proteome</keyword>
<accession>A0A4Y2N361</accession>
<evidence type="ECO:0000313" key="4">
    <source>
        <dbReference type="Proteomes" id="UP000499080"/>
    </source>
</evidence>
<comment type="caution">
    <text evidence="3">The sequence shown here is derived from an EMBL/GenBank/DDBJ whole genome shotgun (WGS) entry which is preliminary data.</text>
</comment>
<feature type="domain" description="CCHC-type" evidence="2">
    <location>
        <begin position="140"/>
        <end position="156"/>
    </location>
</feature>
<gene>
    <name evidence="3" type="ORF">AVEN_7612_1</name>
</gene>
<proteinExistence type="predicted"/>
<evidence type="ECO:0000313" key="3">
    <source>
        <dbReference type="EMBL" id="GBN33074.1"/>
    </source>
</evidence>
<dbReference type="SMART" id="SM00343">
    <property type="entry name" value="ZnF_C2HC"/>
    <property type="match status" value="2"/>
</dbReference>
<dbReference type="SUPFAM" id="SSF57756">
    <property type="entry name" value="Retrovirus zinc finger-like domains"/>
    <property type="match status" value="1"/>
</dbReference>
<evidence type="ECO:0000259" key="2">
    <source>
        <dbReference type="SMART" id="SM00343"/>
    </source>
</evidence>
<protein>
    <recommendedName>
        <fullName evidence="2">CCHC-type domain-containing protein</fullName>
    </recommendedName>
</protein>
<dbReference type="AlphaFoldDB" id="A0A4Y2N361"/>
<reference evidence="3 4" key="1">
    <citation type="journal article" date="2019" name="Sci. Rep.">
        <title>Orb-weaving spider Araneus ventricosus genome elucidates the spidroin gene catalogue.</title>
        <authorList>
            <person name="Kono N."/>
            <person name="Nakamura H."/>
            <person name="Ohtoshi R."/>
            <person name="Moran D.A.P."/>
            <person name="Shinohara A."/>
            <person name="Yoshida Y."/>
            <person name="Fujiwara M."/>
            <person name="Mori M."/>
            <person name="Tomita M."/>
            <person name="Arakawa K."/>
        </authorList>
    </citation>
    <scope>NUCLEOTIDE SEQUENCE [LARGE SCALE GENOMIC DNA]</scope>
</reference>
<dbReference type="GO" id="GO:0008270">
    <property type="term" value="F:zinc ion binding"/>
    <property type="evidence" value="ECO:0007669"/>
    <property type="project" value="InterPro"/>
</dbReference>
<dbReference type="EMBL" id="BGPR01008328">
    <property type="protein sequence ID" value="GBN33074.1"/>
    <property type="molecule type" value="Genomic_DNA"/>
</dbReference>
<sequence length="207" mass="23027">MRSCCHSVCFLLLMDSQKPHVLAVRGDPLDGWCTAGPRKAFLLAKTFLDLPVTISPHKTLNFRRGVVSDDELLFSSDEEILEGLSSQGVINVRRILTRKGTDAICTKHVILTFSSTVLPSSIKAGYINIRVRPSIPYPLRCFKCQKFGHSQAVCRGKQICSRCAFEGHSYSGCQSKPKCANCHRAHESASKSCPKWIQEKKIKDSQS</sequence>
<dbReference type="Proteomes" id="UP000499080">
    <property type="component" value="Unassembled WGS sequence"/>
</dbReference>
<dbReference type="InterPro" id="IPR001878">
    <property type="entry name" value="Znf_CCHC"/>
</dbReference>
<evidence type="ECO:0000256" key="1">
    <source>
        <dbReference type="SAM" id="SignalP"/>
    </source>
</evidence>
<feature type="signal peptide" evidence="1">
    <location>
        <begin position="1"/>
        <end position="23"/>
    </location>
</feature>
<organism evidence="3 4">
    <name type="scientific">Araneus ventricosus</name>
    <name type="common">Orbweaver spider</name>
    <name type="synonym">Epeira ventricosa</name>
    <dbReference type="NCBI Taxonomy" id="182803"/>
    <lineage>
        <taxon>Eukaryota</taxon>
        <taxon>Metazoa</taxon>
        <taxon>Ecdysozoa</taxon>
        <taxon>Arthropoda</taxon>
        <taxon>Chelicerata</taxon>
        <taxon>Arachnida</taxon>
        <taxon>Araneae</taxon>
        <taxon>Araneomorphae</taxon>
        <taxon>Entelegynae</taxon>
        <taxon>Araneoidea</taxon>
        <taxon>Araneidae</taxon>
        <taxon>Araneus</taxon>
    </lineage>
</organism>
<dbReference type="GO" id="GO:0003676">
    <property type="term" value="F:nucleic acid binding"/>
    <property type="evidence" value="ECO:0007669"/>
    <property type="project" value="InterPro"/>
</dbReference>
<feature type="domain" description="CCHC-type" evidence="2">
    <location>
        <begin position="159"/>
        <end position="175"/>
    </location>
</feature>
<keyword evidence="1" id="KW-0732">Signal</keyword>
<feature type="chain" id="PRO_5021198464" description="CCHC-type domain-containing protein" evidence="1">
    <location>
        <begin position="24"/>
        <end position="207"/>
    </location>
</feature>
<name>A0A4Y2N361_ARAVE</name>